<feature type="compositionally biased region" description="Polar residues" evidence="1">
    <location>
        <begin position="1"/>
        <end position="46"/>
    </location>
</feature>
<gene>
    <name evidence="2" type="ORF">L484_014897</name>
</gene>
<protein>
    <submittedName>
        <fullName evidence="2">Uncharacterized protein</fullName>
    </submittedName>
</protein>
<accession>W9R789</accession>
<reference evidence="3" key="1">
    <citation type="submission" date="2013-01" db="EMBL/GenBank/DDBJ databases">
        <title>Draft Genome Sequence of a Mulberry Tree, Morus notabilis C.K. Schneid.</title>
        <authorList>
            <person name="He N."/>
            <person name="Zhao S."/>
        </authorList>
    </citation>
    <scope>NUCLEOTIDE SEQUENCE</scope>
</reference>
<evidence type="ECO:0000313" key="2">
    <source>
        <dbReference type="EMBL" id="EXB60444.1"/>
    </source>
</evidence>
<name>W9R789_9ROSA</name>
<evidence type="ECO:0000313" key="3">
    <source>
        <dbReference type="Proteomes" id="UP000030645"/>
    </source>
</evidence>
<dbReference type="EMBL" id="KE344395">
    <property type="protein sequence ID" value="EXB60444.1"/>
    <property type="molecule type" value="Genomic_DNA"/>
</dbReference>
<evidence type="ECO:0000256" key="1">
    <source>
        <dbReference type="SAM" id="MobiDB-lite"/>
    </source>
</evidence>
<feature type="region of interest" description="Disordered" evidence="1">
    <location>
        <begin position="1"/>
        <end position="70"/>
    </location>
</feature>
<sequence length="70" mass="7726">MDNDSPLHSSEPSKPTSLNRRPNFISDSTKSRASPYTISSHSSIFTRKSGVALTTHLHRRRRPAGALPNP</sequence>
<dbReference type="AlphaFoldDB" id="W9R789"/>
<proteinExistence type="predicted"/>
<organism evidence="2 3">
    <name type="scientific">Morus notabilis</name>
    <dbReference type="NCBI Taxonomy" id="981085"/>
    <lineage>
        <taxon>Eukaryota</taxon>
        <taxon>Viridiplantae</taxon>
        <taxon>Streptophyta</taxon>
        <taxon>Embryophyta</taxon>
        <taxon>Tracheophyta</taxon>
        <taxon>Spermatophyta</taxon>
        <taxon>Magnoliopsida</taxon>
        <taxon>eudicotyledons</taxon>
        <taxon>Gunneridae</taxon>
        <taxon>Pentapetalae</taxon>
        <taxon>rosids</taxon>
        <taxon>fabids</taxon>
        <taxon>Rosales</taxon>
        <taxon>Moraceae</taxon>
        <taxon>Moreae</taxon>
        <taxon>Morus</taxon>
    </lineage>
</organism>
<keyword evidence="3" id="KW-1185">Reference proteome</keyword>
<dbReference type="Proteomes" id="UP000030645">
    <property type="component" value="Unassembled WGS sequence"/>
</dbReference>